<keyword evidence="1" id="KW-1133">Transmembrane helix</keyword>
<feature type="transmembrane region" description="Helical" evidence="1">
    <location>
        <begin position="122"/>
        <end position="139"/>
    </location>
</feature>
<feature type="transmembrane region" description="Helical" evidence="1">
    <location>
        <begin position="6"/>
        <end position="26"/>
    </location>
</feature>
<accession>A0A419W3C4</accession>
<feature type="transmembrane region" description="Helical" evidence="1">
    <location>
        <begin position="72"/>
        <end position="91"/>
    </location>
</feature>
<feature type="transmembrane region" description="Helical" evidence="1">
    <location>
        <begin position="146"/>
        <end position="165"/>
    </location>
</feature>
<evidence type="ECO:0000313" key="2">
    <source>
        <dbReference type="EMBL" id="RKD89800.1"/>
    </source>
</evidence>
<feature type="transmembrane region" description="Helical" evidence="1">
    <location>
        <begin position="46"/>
        <end position="66"/>
    </location>
</feature>
<dbReference type="Proteomes" id="UP000283387">
    <property type="component" value="Unassembled WGS sequence"/>
</dbReference>
<feature type="transmembrane region" description="Helical" evidence="1">
    <location>
        <begin position="98"/>
        <end position="116"/>
    </location>
</feature>
<dbReference type="AlphaFoldDB" id="A0A419W3C4"/>
<protein>
    <submittedName>
        <fullName evidence="2">Uncharacterized protein</fullName>
    </submittedName>
</protein>
<evidence type="ECO:0000313" key="3">
    <source>
        <dbReference type="Proteomes" id="UP000283387"/>
    </source>
</evidence>
<keyword evidence="3" id="KW-1185">Reference proteome</keyword>
<dbReference type="RefSeq" id="WP_147377093.1">
    <property type="nucleotide sequence ID" value="NZ_RAPN01000001.1"/>
</dbReference>
<organism evidence="2 3">
    <name type="scientific">Mangrovibacterium diazotrophicum</name>
    <dbReference type="NCBI Taxonomy" id="1261403"/>
    <lineage>
        <taxon>Bacteria</taxon>
        <taxon>Pseudomonadati</taxon>
        <taxon>Bacteroidota</taxon>
        <taxon>Bacteroidia</taxon>
        <taxon>Marinilabiliales</taxon>
        <taxon>Prolixibacteraceae</taxon>
        <taxon>Mangrovibacterium</taxon>
    </lineage>
</organism>
<name>A0A419W3C4_9BACT</name>
<dbReference type="EMBL" id="RAPN01000001">
    <property type="protein sequence ID" value="RKD89800.1"/>
    <property type="molecule type" value="Genomic_DNA"/>
</dbReference>
<reference evidence="2 3" key="1">
    <citation type="submission" date="2018-09" db="EMBL/GenBank/DDBJ databases">
        <title>Genomic Encyclopedia of Archaeal and Bacterial Type Strains, Phase II (KMG-II): from individual species to whole genera.</title>
        <authorList>
            <person name="Goeker M."/>
        </authorList>
    </citation>
    <scope>NUCLEOTIDE SEQUENCE [LARGE SCALE GENOMIC DNA]</scope>
    <source>
        <strain evidence="2 3">DSM 27148</strain>
    </source>
</reference>
<keyword evidence="1" id="KW-0472">Membrane</keyword>
<comment type="caution">
    <text evidence="2">The sequence shown here is derived from an EMBL/GenBank/DDBJ whole genome shotgun (WGS) entry which is preliminary data.</text>
</comment>
<evidence type="ECO:0000256" key="1">
    <source>
        <dbReference type="SAM" id="Phobius"/>
    </source>
</evidence>
<dbReference type="OrthoDB" id="9829638at2"/>
<proteinExistence type="predicted"/>
<sequence length="166" mass="18511">MKVLVIASLFTAFIALVVYLTSIIAVHGIRKSISDSNYFLRKPYKLVFEIVMWVCGLAIIITGIFIKESADWWVIGGGIGIFLVGVFSDFKRNLFIRIAHYVSAIGGFALLGLSYYFSFGNIEYTIIIAISALIATGFADKRIWCLELTMAAEIFVGLFYLAHTIM</sequence>
<gene>
    <name evidence="2" type="ORF">BC643_0133</name>
</gene>
<keyword evidence="1" id="KW-0812">Transmembrane</keyword>